<comment type="subcellular location">
    <subcellularLocation>
        <location evidence="1">Nucleus</location>
    </subcellularLocation>
</comment>
<comment type="similarity">
    <text evidence="3">Belongs to the eukaryotic RPB4 RNA polymerase subunit family.</text>
</comment>
<dbReference type="SUPFAM" id="SSF47819">
    <property type="entry name" value="HRDC-like"/>
    <property type="match status" value="1"/>
</dbReference>
<reference evidence="6" key="1">
    <citation type="submission" date="2023-08" db="EMBL/GenBank/DDBJ databases">
        <title>Black Yeasts Isolated from many extreme environments.</title>
        <authorList>
            <person name="Coleine C."/>
            <person name="Stajich J.E."/>
            <person name="Selbmann L."/>
        </authorList>
    </citation>
    <scope>NUCLEOTIDE SEQUENCE</scope>
    <source>
        <strain evidence="6">CCFEE 5810</strain>
    </source>
</reference>
<keyword evidence="2" id="KW-0539">Nucleus</keyword>
<gene>
    <name evidence="6" type="primary">RPB4</name>
    <name evidence="6" type="ORF">LTR97_011541</name>
</gene>
<dbReference type="InterPro" id="IPR010997">
    <property type="entry name" value="HRDC-like_sf"/>
</dbReference>
<dbReference type="SMART" id="SM00657">
    <property type="entry name" value="RPOL4c"/>
    <property type="match status" value="1"/>
</dbReference>
<feature type="domain" description="RNA polymerase Rpb4/RPC9 core" evidence="5">
    <location>
        <begin position="30"/>
        <end position="155"/>
    </location>
</feature>
<dbReference type="InterPro" id="IPR045222">
    <property type="entry name" value="Rpb4-like"/>
</dbReference>
<comment type="caution">
    <text evidence="6">The sequence shown here is derived from an EMBL/GenBank/DDBJ whole genome shotgun (WGS) entry which is preliminary data.</text>
</comment>
<evidence type="ECO:0000313" key="6">
    <source>
        <dbReference type="EMBL" id="KAK5691548.1"/>
    </source>
</evidence>
<evidence type="ECO:0000256" key="2">
    <source>
        <dbReference type="ARBA" id="ARBA00023242"/>
    </source>
</evidence>
<dbReference type="Proteomes" id="UP001310594">
    <property type="component" value="Unassembled WGS sequence"/>
</dbReference>
<evidence type="ECO:0000256" key="4">
    <source>
        <dbReference type="SAM" id="MobiDB-lite"/>
    </source>
</evidence>
<dbReference type="InterPro" id="IPR038324">
    <property type="entry name" value="Rpb4/RPC9_sf"/>
</dbReference>
<dbReference type="GO" id="GO:0030880">
    <property type="term" value="C:RNA polymerase complex"/>
    <property type="evidence" value="ECO:0007669"/>
    <property type="project" value="InterPro"/>
</dbReference>
<dbReference type="InterPro" id="IPR006590">
    <property type="entry name" value="RNA_pol_Rpb4/RPC9_core"/>
</dbReference>
<dbReference type="Gene3D" id="1.20.1250.40">
    <property type="match status" value="1"/>
</dbReference>
<evidence type="ECO:0000256" key="1">
    <source>
        <dbReference type="ARBA" id="ARBA00004123"/>
    </source>
</evidence>
<dbReference type="GO" id="GO:0006352">
    <property type="term" value="P:DNA-templated transcription initiation"/>
    <property type="evidence" value="ECO:0007669"/>
    <property type="project" value="InterPro"/>
</dbReference>
<dbReference type="InterPro" id="IPR005574">
    <property type="entry name" value="Rpb4/RPC9"/>
</dbReference>
<dbReference type="GO" id="GO:0000166">
    <property type="term" value="F:nucleotide binding"/>
    <property type="evidence" value="ECO:0007669"/>
    <property type="project" value="InterPro"/>
</dbReference>
<dbReference type="AlphaFoldDB" id="A0AAN7ZYM4"/>
<sequence length="155" mass="16660">MAGPTRPPTLSRARPPPSGDEEATSTLRLGEMDNTPCLSVAECHELLSRLAEKEGRAGGAGKANSDVYLKTREYVGIFARFKDSKTVTQVDVISSALLGKGERGGVTAFERAQLATLCCDTAEEARTLIPSLEGKLDDETLQGVLDDMSKLRDFN</sequence>
<dbReference type="Pfam" id="PF03874">
    <property type="entry name" value="RNA_pol_Rpb4"/>
    <property type="match status" value="1"/>
</dbReference>
<dbReference type="GO" id="GO:0005634">
    <property type="term" value="C:nucleus"/>
    <property type="evidence" value="ECO:0007669"/>
    <property type="project" value="UniProtKB-SubCell"/>
</dbReference>
<accession>A0AAN7ZYM4</accession>
<organism evidence="6 7">
    <name type="scientific">Elasticomyces elasticus</name>
    <dbReference type="NCBI Taxonomy" id="574655"/>
    <lineage>
        <taxon>Eukaryota</taxon>
        <taxon>Fungi</taxon>
        <taxon>Dikarya</taxon>
        <taxon>Ascomycota</taxon>
        <taxon>Pezizomycotina</taxon>
        <taxon>Dothideomycetes</taxon>
        <taxon>Dothideomycetidae</taxon>
        <taxon>Mycosphaerellales</taxon>
        <taxon>Teratosphaeriaceae</taxon>
        <taxon>Elasticomyces</taxon>
    </lineage>
</organism>
<evidence type="ECO:0000313" key="7">
    <source>
        <dbReference type="Proteomes" id="UP001310594"/>
    </source>
</evidence>
<dbReference type="PANTHER" id="PTHR21297">
    <property type="entry name" value="DNA-DIRECTED RNA POLYMERASE II"/>
    <property type="match status" value="1"/>
</dbReference>
<feature type="region of interest" description="Disordered" evidence="4">
    <location>
        <begin position="1"/>
        <end position="24"/>
    </location>
</feature>
<name>A0AAN7ZYM4_9PEZI</name>
<evidence type="ECO:0000256" key="3">
    <source>
        <dbReference type="ARBA" id="ARBA00025724"/>
    </source>
</evidence>
<evidence type="ECO:0000259" key="5">
    <source>
        <dbReference type="SMART" id="SM00657"/>
    </source>
</evidence>
<protein>
    <submittedName>
        <fullName evidence="6">RNA polymerase B</fullName>
    </submittedName>
</protein>
<proteinExistence type="inferred from homology"/>
<dbReference type="EMBL" id="JAVRQU010000021">
    <property type="protein sequence ID" value="KAK5691548.1"/>
    <property type="molecule type" value="Genomic_DNA"/>
</dbReference>